<evidence type="ECO:0000256" key="3">
    <source>
        <dbReference type="ARBA" id="ARBA00022729"/>
    </source>
</evidence>
<feature type="signal peptide" evidence="4">
    <location>
        <begin position="1"/>
        <end position="26"/>
    </location>
</feature>
<evidence type="ECO:0000313" key="7">
    <source>
        <dbReference type="Proteomes" id="UP001241747"/>
    </source>
</evidence>
<keyword evidence="3 4" id="KW-0732">Signal</keyword>
<evidence type="ECO:0000256" key="2">
    <source>
        <dbReference type="ARBA" id="ARBA00005695"/>
    </source>
</evidence>
<reference evidence="6 7" key="1">
    <citation type="submission" date="2023-07" db="EMBL/GenBank/DDBJ databases">
        <title>Genomic Encyclopedia of Type Strains, Phase IV (KMG-IV): sequencing the most valuable type-strain genomes for metagenomic binning, comparative biology and taxonomic classification.</title>
        <authorList>
            <person name="Goeker M."/>
        </authorList>
    </citation>
    <scope>NUCLEOTIDE SEQUENCE [LARGE SCALE GENOMIC DNA]</scope>
    <source>
        <strain evidence="6 7">DSM 3770</strain>
    </source>
</reference>
<evidence type="ECO:0000256" key="4">
    <source>
        <dbReference type="SAM" id="SignalP"/>
    </source>
</evidence>
<name>A0ABU0LB95_XANAG</name>
<keyword evidence="7" id="KW-1185">Reference proteome</keyword>
<dbReference type="InterPro" id="IPR000914">
    <property type="entry name" value="SBP_5_dom"/>
</dbReference>
<feature type="domain" description="Solute-binding protein family 5" evidence="5">
    <location>
        <begin position="116"/>
        <end position="521"/>
    </location>
</feature>
<dbReference type="Pfam" id="PF00496">
    <property type="entry name" value="SBP_bac_5"/>
    <property type="match status" value="1"/>
</dbReference>
<comment type="caution">
    <text evidence="6">The sequence shown here is derived from an EMBL/GenBank/DDBJ whole genome shotgun (WGS) entry which is preliminary data.</text>
</comment>
<protein>
    <submittedName>
        <fullName evidence="6">Peptide/nickel transport system substrate-binding protein</fullName>
    </submittedName>
</protein>
<evidence type="ECO:0000256" key="1">
    <source>
        <dbReference type="ARBA" id="ARBA00004418"/>
    </source>
</evidence>
<dbReference type="Proteomes" id="UP001241747">
    <property type="component" value="Unassembled WGS sequence"/>
</dbReference>
<organism evidence="6 7">
    <name type="scientific">Xanthobacter agilis</name>
    <dbReference type="NCBI Taxonomy" id="47492"/>
    <lineage>
        <taxon>Bacteria</taxon>
        <taxon>Pseudomonadati</taxon>
        <taxon>Pseudomonadota</taxon>
        <taxon>Alphaproteobacteria</taxon>
        <taxon>Hyphomicrobiales</taxon>
        <taxon>Xanthobacteraceae</taxon>
        <taxon>Xanthobacter</taxon>
    </lineage>
</organism>
<gene>
    <name evidence="6" type="ORF">QOZ94_001187</name>
</gene>
<dbReference type="EMBL" id="JAUSVY010000002">
    <property type="protein sequence ID" value="MDQ0504413.1"/>
    <property type="molecule type" value="Genomic_DNA"/>
</dbReference>
<dbReference type="RefSeq" id="WP_370877780.1">
    <property type="nucleotide sequence ID" value="NZ_JABWGX010000007.1"/>
</dbReference>
<dbReference type="InterPro" id="IPR039424">
    <property type="entry name" value="SBP_5"/>
</dbReference>
<comment type="subcellular location">
    <subcellularLocation>
        <location evidence="1">Periplasm</location>
    </subcellularLocation>
</comment>
<comment type="similarity">
    <text evidence="2">Belongs to the bacterial solute-binding protein 5 family.</text>
</comment>
<proteinExistence type="inferred from homology"/>
<evidence type="ECO:0000313" key="6">
    <source>
        <dbReference type="EMBL" id="MDQ0504413.1"/>
    </source>
</evidence>
<dbReference type="PANTHER" id="PTHR30290">
    <property type="entry name" value="PERIPLASMIC BINDING COMPONENT OF ABC TRANSPORTER"/>
    <property type="match status" value="1"/>
</dbReference>
<dbReference type="Gene3D" id="3.10.105.10">
    <property type="entry name" value="Dipeptide-binding Protein, Domain 3"/>
    <property type="match status" value="1"/>
</dbReference>
<evidence type="ECO:0000259" key="5">
    <source>
        <dbReference type="Pfam" id="PF00496"/>
    </source>
</evidence>
<dbReference type="PIRSF" id="PIRSF002741">
    <property type="entry name" value="MppA"/>
    <property type="match status" value="1"/>
</dbReference>
<accession>A0ABU0LB95</accession>
<dbReference type="PANTHER" id="PTHR30290:SF64">
    <property type="entry name" value="ABC TRANSPORTER PERIPLASMIC BINDING PROTEIN"/>
    <property type="match status" value="1"/>
</dbReference>
<dbReference type="CDD" id="cd08497">
    <property type="entry name" value="MbnE-like"/>
    <property type="match status" value="1"/>
</dbReference>
<dbReference type="InterPro" id="IPR030678">
    <property type="entry name" value="Peptide/Ni-bd"/>
</dbReference>
<sequence length="612" mass="67350">MRESMRMTVGSALAAAWLLLCGPAIAQEPSRLSASGAAGPARSAIAMRGEPDLPARFEALPYANPDAPKGGRLTLSLLGTFDSLNPFIVKGSAPAFIRNYMVEPLMARSFDEPFSLYPLLAQSLTTDAERSFVEFRLDPRARFSTGAPVTADDVLFSFALLRDMGRPNHRLYYGKVAKAEARDIRTVRFTFTAPDRELPLIMGLMPILARGSIDPTRFEETSLTPLVGSGPYTVGAVDAGAAMTLARDPRYWGRDLPVNRGLYNFDELRFVYFRDTNSEFEAFKKGLIDARFESDPARWETGYDFPAARAGEVVKEVIPTGTPKPYSALVFNTRRALFADIRVRRALIELFDFEWLDRSFYHGLYRRSGSFFEGSQLSALGHPAVARERALLAPYPDSVVPDVLAGTYRPPVADGSGRDRERLRGALALLGAAGWHLKQGALVTAEGAPFTFEIMVATRDQERLALAYAAQLKRAGITAQVRFVDAVQFDSRRNAYDFDMVPFIWVQSLSPGNEQAFYFGSAAADTPGTRNYMGAKSPAIDAAIAALIAAGDADDYVAAARALDRALISGAYGVPLFHTPGQWLARWTRIARPERVSLYGTLPETWWRLPGH</sequence>
<dbReference type="SUPFAM" id="SSF53850">
    <property type="entry name" value="Periplasmic binding protein-like II"/>
    <property type="match status" value="1"/>
</dbReference>
<dbReference type="Gene3D" id="3.40.190.10">
    <property type="entry name" value="Periplasmic binding protein-like II"/>
    <property type="match status" value="1"/>
</dbReference>
<feature type="chain" id="PRO_5046197644" evidence="4">
    <location>
        <begin position="27"/>
        <end position="612"/>
    </location>
</feature>